<evidence type="ECO:0000256" key="1">
    <source>
        <dbReference type="ARBA" id="ARBA00001798"/>
    </source>
</evidence>
<gene>
    <name evidence="15" type="ORF">T459_34228</name>
</gene>
<dbReference type="EC" id="2.3.2.31" evidence="5"/>
<keyword evidence="11" id="KW-0862">Zinc</keyword>
<dbReference type="InterPro" id="IPR044066">
    <property type="entry name" value="TRIAD_supradom"/>
</dbReference>
<evidence type="ECO:0000313" key="16">
    <source>
        <dbReference type="Proteomes" id="UP000222542"/>
    </source>
</evidence>
<name>A0A2G2XWQ0_CAPAN</name>
<evidence type="ECO:0000256" key="12">
    <source>
        <dbReference type="PROSITE-ProRule" id="PRU00175"/>
    </source>
</evidence>
<reference evidence="15 16" key="2">
    <citation type="journal article" date="2017" name="Genome Biol.">
        <title>New reference genome sequences of hot pepper reveal the massive evolution of plant disease-resistance genes by retroduplication.</title>
        <authorList>
            <person name="Kim S."/>
            <person name="Park J."/>
            <person name="Yeom S.I."/>
            <person name="Kim Y.M."/>
            <person name="Seo E."/>
            <person name="Kim K.T."/>
            <person name="Kim M.S."/>
            <person name="Lee J.M."/>
            <person name="Cheong K."/>
            <person name="Shin H.S."/>
            <person name="Kim S.B."/>
            <person name="Han K."/>
            <person name="Lee J."/>
            <person name="Park M."/>
            <person name="Lee H.A."/>
            <person name="Lee H.Y."/>
            <person name="Lee Y."/>
            <person name="Oh S."/>
            <person name="Lee J.H."/>
            <person name="Choi E."/>
            <person name="Choi E."/>
            <person name="Lee S.E."/>
            <person name="Jeon J."/>
            <person name="Kim H."/>
            <person name="Choi G."/>
            <person name="Song H."/>
            <person name="Lee J."/>
            <person name="Lee S.C."/>
            <person name="Kwon J.K."/>
            <person name="Lee H.Y."/>
            <person name="Koo N."/>
            <person name="Hong Y."/>
            <person name="Kim R.W."/>
            <person name="Kang W.H."/>
            <person name="Huh J.H."/>
            <person name="Kang B.C."/>
            <person name="Yang T.J."/>
            <person name="Lee Y.H."/>
            <person name="Bennetzen J.L."/>
            <person name="Choi D."/>
        </authorList>
    </citation>
    <scope>NUCLEOTIDE SEQUENCE [LARGE SCALE GENOMIC DNA]</scope>
    <source>
        <strain evidence="16">cv. CM334</strain>
    </source>
</reference>
<dbReference type="InterPro" id="IPR002867">
    <property type="entry name" value="IBR_dom"/>
</dbReference>
<feature type="domain" description="RING-type" evidence="13">
    <location>
        <begin position="95"/>
        <end position="141"/>
    </location>
</feature>
<dbReference type="AlphaFoldDB" id="A0A2G2XWQ0"/>
<feature type="domain" description="RING-type" evidence="14">
    <location>
        <begin position="91"/>
        <end position="284"/>
    </location>
</feature>
<dbReference type="Gene3D" id="3.30.40.10">
    <property type="entry name" value="Zinc/RING finger domain, C3HC4 (zinc finger)"/>
    <property type="match status" value="1"/>
</dbReference>
<dbReference type="OMA" id="CHACTIN"/>
<dbReference type="UniPathway" id="UPA00143"/>
<dbReference type="InterPro" id="IPR001841">
    <property type="entry name" value="Znf_RING"/>
</dbReference>
<dbReference type="Proteomes" id="UP000222542">
    <property type="component" value="Unassembled WGS sequence"/>
</dbReference>
<dbReference type="GO" id="GO:0008270">
    <property type="term" value="F:zinc ion binding"/>
    <property type="evidence" value="ECO:0007669"/>
    <property type="project" value="UniProtKB-KW"/>
</dbReference>
<organism evidence="15 16">
    <name type="scientific">Capsicum annuum</name>
    <name type="common">Capsicum pepper</name>
    <dbReference type="NCBI Taxonomy" id="4072"/>
    <lineage>
        <taxon>Eukaryota</taxon>
        <taxon>Viridiplantae</taxon>
        <taxon>Streptophyta</taxon>
        <taxon>Embryophyta</taxon>
        <taxon>Tracheophyta</taxon>
        <taxon>Spermatophyta</taxon>
        <taxon>Magnoliopsida</taxon>
        <taxon>eudicotyledons</taxon>
        <taxon>Gunneridae</taxon>
        <taxon>Pentapetalae</taxon>
        <taxon>asterids</taxon>
        <taxon>lamiids</taxon>
        <taxon>Solanales</taxon>
        <taxon>Solanaceae</taxon>
        <taxon>Solanoideae</taxon>
        <taxon>Capsiceae</taxon>
        <taxon>Capsicum</taxon>
    </lineage>
</organism>
<evidence type="ECO:0000256" key="3">
    <source>
        <dbReference type="ARBA" id="ARBA00003976"/>
    </source>
</evidence>
<evidence type="ECO:0000256" key="5">
    <source>
        <dbReference type="ARBA" id="ARBA00012251"/>
    </source>
</evidence>
<evidence type="ECO:0000256" key="11">
    <source>
        <dbReference type="ARBA" id="ARBA00022833"/>
    </source>
</evidence>
<comment type="catalytic activity">
    <reaction evidence="1">
        <text>[E2 ubiquitin-conjugating enzyme]-S-ubiquitinyl-L-cysteine + [acceptor protein]-L-lysine = [E2 ubiquitin-conjugating enzyme]-L-cysteine + [acceptor protein]-N(6)-ubiquitinyl-L-lysine.</text>
        <dbReference type="EC" id="2.3.2.31"/>
    </reaction>
</comment>
<dbReference type="GO" id="GO:0061630">
    <property type="term" value="F:ubiquitin protein ligase activity"/>
    <property type="evidence" value="ECO:0007669"/>
    <property type="project" value="UniProtKB-EC"/>
</dbReference>
<keyword evidence="8" id="KW-0677">Repeat</keyword>
<evidence type="ECO:0000256" key="9">
    <source>
        <dbReference type="ARBA" id="ARBA00022771"/>
    </source>
</evidence>
<keyword evidence="10" id="KW-0833">Ubl conjugation pathway</keyword>
<evidence type="ECO:0000256" key="2">
    <source>
        <dbReference type="ARBA" id="ARBA00001947"/>
    </source>
</evidence>
<comment type="similarity">
    <text evidence="4">Belongs to the RBR family. Ariadne subfamily.</text>
</comment>
<dbReference type="FunFam" id="3.30.40.10:FF:000230">
    <property type="entry name" value="RBR-type E3 ubiquitin transferase"/>
    <property type="match status" value="1"/>
</dbReference>
<dbReference type="Pfam" id="PF01485">
    <property type="entry name" value="IBR"/>
    <property type="match status" value="1"/>
</dbReference>
<evidence type="ECO:0000259" key="14">
    <source>
        <dbReference type="PROSITE" id="PS51873"/>
    </source>
</evidence>
<comment type="cofactor">
    <cofactor evidence="2">
        <name>Zn(2+)</name>
        <dbReference type="ChEBI" id="CHEBI:29105"/>
    </cofactor>
</comment>
<evidence type="ECO:0000259" key="13">
    <source>
        <dbReference type="PROSITE" id="PS50089"/>
    </source>
</evidence>
<evidence type="ECO:0000256" key="4">
    <source>
        <dbReference type="ARBA" id="ARBA00005884"/>
    </source>
</evidence>
<dbReference type="CDD" id="cd22582">
    <property type="entry name" value="BRcat_RBR_unk"/>
    <property type="match status" value="1"/>
</dbReference>
<keyword evidence="6" id="KW-0808">Transferase</keyword>
<evidence type="ECO:0000256" key="8">
    <source>
        <dbReference type="ARBA" id="ARBA00022737"/>
    </source>
</evidence>
<dbReference type="InterPro" id="IPR031127">
    <property type="entry name" value="E3_UB_ligase_RBR"/>
</dbReference>
<dbReference type="Gramene" id="PHT61915">
    <property type="protein sequence ID" value="PHT61915"/>
    <property type="gene ID" value="T459_34228"/>
</dbReference>
<sequence>MKVATSINPNMATMNTIDISDDDRDVSIKYSTSKSSKRKRANDITDPIFVEEYVEKSKKKVFIDLFDDKEDEIQLFNEGCSNLLNFSKSYETFMCEICVDEKPMTQNFKIMGCNHSYCHACTINYIASKLQQNITRISCPVPGCIGNYEPHYCRSILPKQVFDRWGDALCESMILESDKFYCPYKTCSSLLINENRGRILSNKGSKCPNCKKLFCPNCKVPWHKGFSCEEFQKLQENDEGGRDDIALLKLAKRRRWQRCVDATFVTNVEMSYHLVTIAHEGILV</sequence>
<evidence type="ECO:0000313" key="15">
    <source>
        <dbReference type="EMBL" id="PHT61915.1"/>
    </source>
</evidence>
<comment type="caution">
    <text evidence="15">The sequence shown here is derived from an EMBL/GenBank/DDBJ whole genome shotgun (WGS) entry which is preliminary data.</text>
</comment>
<reference evidence="15 16" key="1">
    <citation type="journal article" date="2014" name="Nat. Genet.">
        <title>Genome sequence of the hot pepper provides insights into the evolution of pungency in Capsicum species.</title>
        <authorList>
            <person name="Kim S."/>
            <person name="Park M."/>
            <person name="Yeom S.I."/>
            <person name="Kim Y.M."/>
            <person name="Lee J.M."/>
            <person name="Lee H.A."/>
            <person name="Seo E."/>
            <person name="Choi J."/>
            <person name="Cheong K."/>
            <person name="Kim K.T."/>
            <person name="Jung K."/>
            <person name="Lee G.W."/>
            <person name="Oh S.K."/>
            <person name="Bae C."/>
            <person name="Kim S.B."/>
            <person name="Lee H.Y."/>
            <person name="Kim S.Y."/>
            <person name="Kim M.S."/>
            <person name="Kang B.C."/>
            <person name="Jo Y.D."/>
            <person name="Yang H.B."/>
            <person name="Jeong H.J."/>
            <person name="Kang W.H."/>
            <person name="Kwon J.K."/>
            <person name="Shin C."/>
            <person name="Lim J.Y."/>
            <person name="Park J.H."/>
            <person name="Huh J.H."/>
            <person name="Kim J.S."/>
            <person name="Kim B.D."/>
            <person name="Cohen O."/>
            <person name="Paran I."/>
            <person name="Suh M.C."/>
            <person name="Lee S.B."/>
            <person name="Kim Y.K."/>
            <person name="Shin Y."/>
            <person name="Noh S.J."/>
            <person name="Park J."/>
            <person name="Seo Y.S."/>
            <person name="Kwon S.Y."/>
            <person name="Kim H.A."/>
            <person name="Park J.M."/>
            <person name="Kim H.J."/>
            <person name="Choi S.B."/>
            <person name="Bosland P.W."/>
            <person name="Reeves G."/>
            <person name="Jo S.H."/>
            <person name="Lee B.W."/>
            <person name="Cho H.T."/>
            <person name="Choi H.S."/>
            <person name="Lee M.S."/>
            <person name="Yu Y."/>
            <person name="Do Choi Y."/>
            <person name="Park B.S."/>
            <person name="van Deynze A."/>
            <person name="Ashrafi H."/>
            <person name="Hill T."/>
            <person name="Kim W.T."/>
            <person name="Pai H.S."/>
            <person name="Ahn H.K."/>
            <person name="Yeam I."/>
            <person name="Giovannoni J.J."/>
            <person name="Rose J.K."/>
            <person name="Sorensen I."/>
            <person name="Lee S.J."/>
            <person name="Kim R.W."/>
            <person name="Choi I.Y."/>
            <person name="Choi B.S."/>
            <person name="Lim J.S."/>
            <person name="Lee Y.H."/>
            <person name="Choi D."/>
        </authorList>
    </citation>
    <scope>NUCLEOTIDE SEQUENCE [LARGE SCALE GENOMIC DNA]</scope>
    <source>
        <strain evidence="16">cv. CM334</strain>
    </source>
</reference>
<comment type="function">
    <text evidence="3">Might act as an E3 ubiquitin-protein ligase, or as part of E3 complex, which accepts ubiquitin from specific E2 ubiquitin-conjugating enzymes and then transfers it to substrates.</text>
</comment>
<accession>A0A2G2XWQ0</accession>
<dbReference type="PROSITE" id="PS50089">
    <property type="entry name" value="ZF_RING_2"/>
    <property type="match status" value="1"/>
</dbReference>
<dbReference type="SMART" id="SM00647">
    <property type="entry name" value="IBR"/>
    <property type="match status" value="1"/>
</dbReference>
<dbReference type="PROSITE" id="PS51873">
    <property type="entry name" value="TRIAD"/>
    <property type="match status" value="1"/>
</dbReference>
<evidence type="ECO:0000256" key="10">
    <source>
        <dbReference type="ARBA" id="ARBA00022786"/>
    </source>
</evidence>
<keyword evidence="16" id="KW-1185">Reference proteome</keyword>
<dbReference type="PANTHER" id="PTHR11685">
    <property type="entry name" value="RBR FAMILY RING FINGER AND IBR DOMAIN-CONTAINING"/>
    <property type="match status" value="1"/>
</dbReference>
<dbReference type="EMBL" id="AYRZ02000109">
    <property type="protein sequence ID" value="PHT61915.1"/>
    <property type="molecule type" value="Genomic_DNA"/>
</dbReference>
<proteinExistence type="inferred from homology"/>
<dbReference type="SUPFAM" id="SSF57850">
    <property type="entry name" value="RING/U-box"/>
    <property type="match status" value="2"/>
</dbReference>
<evidence type="ECO:0000256" key="6">
    <source>
        <dbReference type="ARBA" id="ARBA00022679"/>
    </source>
</evidence>
<dbReference type="InterPro" id="IPR013083">
    <property type="entry name" value="Znf_RING/FYVE/PHD"/>
</dbReference>
<keyword evidence="9 12" id="KW-0863">Zinc-finger</keyword>
<dbReference type="STRING" id="4072.A0A2G2XWQ0"/>
<dbReference type="GO" id="GO:0016567">
    <property type="term" value="P:protein ubiquitination"/>
    <property type="evidence" value="ECO:0007669"/>
    <property type="project" value="UniProtKB-UniPathway"/>
</dbReference>
<evidence type="ECO:0000256" key="7">
    <source>
        <dbReference type="ARBA" id="ARBA00022723"/>
    </source>
</evidence>
<protein>
    <recommendedName>
        <fullName evidence="5">RBR-type E3 ubiquitin transferase</fullName>
        <ecNumber evidence="5">2.3.2.31</ecNumber>
    </recommendedName>
</protein>
<keyword evidence="7" id="KW-0479">Metal-binding</keyword>